<keyword evidence="1" id="KW-1133">Transmembrane helix</keyword>
<evidence type="ECO:0000313" key="3">
    <source>
        <dbReference type="Proteomes" id="UP000237105"/>
    </source>
</evidence>
<dbReference type="Proteomes" id="UP000237105">
    <property type="component" value="Unassembled WGS sequence"/>
</dbReference>
<comment type="caution">
    <text evidence="2">The sequence shown here is derived from an EMBL/GenBank/DDBJ whole genome shotgun (WGS) entry which is preliminary data.</text>
</comment>
<dbReference type="AlphaFoldDB" id="A0A2P5AJ97"/>
<evidence type="ECO:0000313" key="2">
    <source>
        <dbReference type="EMBL" id="PON36625.1"/>
    </source>
</evidence>
<sequence>MNKYSPIHPKDANNNGDVLLFVSYYPRGYGNLESFKMFFCEKYNEDKLLSTSVCPQKKKGFATSVSPLTSSVFFFFFGHFIFAWTVNK</sequence>
<keyword evidence="3" id="KW-1185">Reference proteome</keyword>
<name>A0A2P5AJ97_PARAD</name>
<feature type="transmembrane region" description="Helical" evidence="1">
    <location>
        <begin position="65"/>
        <end position="86"/>
    </location>
</feature>
<gene>
    <name evidence="2" type="ORF">PanWU01x14_326940</name>
</gene>
<organism evidence="2 3">
    <name type="scientific">Parasponia andersonii</name>
    <name type="common">Sponia andersonii</name>
    <dbReference type="NCBI Taxonomy" id="3476"/>
    <lineage>
        <taxon>Eukaryota</taxon>
        <taxon>Viridiplantae</taxon>
        <taxon>Streptophyta</taxon>
        <taxon>Embryophyta</taxon>
        <taxon>Tracheophyta</taxon>
        <taxon>Spermatophyta</taxon>
        <taxon>Magnoliopsida</taxon>
        <taxon>eudicotyledons</taxon>
        <taxon>Gunneridae</taxon>
        <taxon>Pentapetalae</taxon>
        <taxon>rosids</taxon>
        <taxon>fabids</taxon>
        <taxon>Rosales</taxon>
        <taxon>Cannabaceae</taxon>
        <taxon>Parasponia</taxon>
    </lineage>
</organism>
<proteinExistence type="predicted"/>
<reference evidence="3" key="1">
    <citation type="submission" date="2016-06" db="EMBL/GenBank/DDBJ databases">
        <title>Parallel loss of symbiosis genes in relatives of nitrogen-fixing non-legume Parasponia.</title>
        <authorList>
            <person name="Van Velzen R."/>
            <person name="Holmer R."/>
            <person name="Bu F."/>
            <person name="Rutten L."/>
            <person name="Van Zeijl A."/>
            <person name="Liu W."/>
            <person name="Santuari L."/>
            <person name="Cao Q."/>
            <person name="Sharma T."/>
            <person name="Shen D."/>
            <person name="Roswanjaya Y."/>
            <person name="Wardhani T."/>
            <person name="Kalhor M.S."/>
            <person name="Jansen J."/>
            <person name="Van den Hoogen J."/>
            <person name="Gungor B."/>
            <person name="Hartog M."/>
            <person name="Hontelez J."/>
            <person name="Verver J."/>
            <person name="Yang W.-C."/>
            <person name="Schijlen E."/>
            <person name="Repin R."/>
            <person name="Schilthuizen M."/>
            <person name="Schranz E."/>
            <person name="Heidstra R."/>
            <person name="Miyata K."/>
            <person name="Fedorova E."/>
            <person name="Kohlen W."/>
            <person name="Bisseling T."/>
            <person name="Smit S."/>
            <person name="Geurts R."/>
        </authorList>
    </citation>
    <scope>NUCLEOTIDE SEQUENCE [LARGE SCALE GENOMIC DNA]</scope>
    <source>
        <strain evidence="3">cv. WU1-14</strain>
    </source>
</reference>
<keyword evidence="1" id="KW-0812">Transmembrane</keyword>
<protein>
    <submittedName>
        <fullName evidence="2">Uncharacterized protein</fullName>
    </submittedName>
</protein>
<evidence type="ECO:0000256" key="1">
    <source>
        <dbReference type="SAM" id="Phobius"/>
    </source>
</evidence>
<dbReference type="EMBL" id="JXTB01000561">
    <property type="protein sequence ID" value="PON36625.1"/>
    <property type="molecule type" value="Genomic_DNA"/>
</dbReference>
<accession>A0A2P5AJ97</accession>
<keyword evidence="1" id="KW-0472">Membrane</keyword>